<dbReference type="EMBL" id="CP050269">
    <property type="protein sequence ID" value="QIR08054.1"/>
    <property type="molecule type" value="Genomic_DNA"/>
</dbReference>
<dbReference type="Proteomes" id="UP000501408">
    <property type="component" value="Plasmid pM138.2"/>
</dbReference>
<evidence type="ECO:0000313" key="1">
    <source>
        <dbReference type="EMBL" id="QIR08054.1"/>
    </source>
</evidence>
<accession>A0ABX6K956</accession>
<evidence type="ECO:0000313" key="2">
    <source>
        <dbReference type="Proteomes" id="UP000501408"/>
    </source>
</evidence>
<protein>
    <submittedName>
        <fullName evidence="1">Uncharacterized protein</fullName>
    </submittedName>
</protein>
<keyword evidence="1" id="KW-0614">Plasmid</keyword>
<gene>
    <name evidence="1" type="ORF">HBA18_16645</name>
</gene>
<name>A0ABX6K956_SALCS</name>
<organism evidence="1 2">
    <name type="scientific">Salinivibrio costicola</name>
    <name type="common">Vibrio costicola</name>
    <dbReference type="NCBI Taxonomy" id="51367"/>
    <lineage>
        <taxon>Bacteria</taxon>
        <taxon>Pseudomonadati</taxon>
        <taxon>Pseudomonadota</taxon>
        <taxon>Gammaproteobacteria</taxon>
        <taxon>Vibrionales</taxon>
        <taxon>Vibrionaceae</taxon>
        <taxon>Salinivibrio</taxon>
    </lineage>
</organism>
<geneLocation type="plasmid" evidence="1 2">
    <name>pM138.2</name>
</geneLocation>
<keyword evidence="2" id="KW-1185">Reference proteome</keyword>
<proteinExistence type="predicted"/>
<dbReference type="RefSeq" id="WP_167315487.1">
    <property type="nucleotide sequence ID" value="NZ_CP050269.1"/>
</dbReference>
<sequence length="122" mass="14010">MNDTQPTSDRLMSPPKRLSRDMIERLSWLFYQGSRQTKMAKVFVAVADTPLINTHQIRMVTDISNPSDAIQAINKKLMNHGLMIMREEPIGVPPNGDFHYWYLCKAPIQTLPVQMADNDPRI</sequence>
<reference evidence="1 2" key="1">
    <citation type="submission" date="2020-03" db="EMBL/GenBank/DDBJ databases">
        <title>Genome mining reveals the biosynthetic pathways of PHA and ectoines of the halophilic strain Salinivibrio costicola M318 isolated from fermented shrimp paste.</title>
        <authorList>
            <person name="Doan T.V."/>
            <person name="Tran L.T."/>
            <person name="Trieu T.A."/>
            <person name="Nguyen Q.V."/>
            <person name="Quach T.N."/>
            <person name="Phi T.Q."/>
            <person name="Kumar S."/>
        </authorList>
    </citation>
    <scope>NUCLEOTIDE SEQUENCE [LARGE SCALE GENOMIC DNA]</scope>
    <source>
        <strain evidence="1 2">M318</strain>
        <plasmid evidence="1 2">pM138.2</plasmid>
    </source>
</reference>